<dbReference type="CDD" id="cd06170">
    <property type="entry name" value="LuxR_C_like"/>
    <property type="match status" value="1"/>
</dbReference>
<gene>
    <name evidence="6" type="ORF">FKG94_22930</name>
</gene>
<dbReference type="Gene3D" id="1.10.10.10">
    <property type="entry name" value="Winged helix-like DNA-binding domain superfamily/Winged helix DNA-binding domain"/>
    <property type="match status" value="1"/>
</dbReference>
<evidence type="ECO:0000256" key="1">
    <source>
        <dbReference type="ARBA" id="ARBA00023015"/>
    </source>
</evidence>
<name>A0A545SXF6_9GAMM</name>
<proteinExistence type="predicted"/>
<keyword evidence="2" id="KW-0238">DNA-binding</keyword>
<feature type="transmembrane region" description="Helical" evidence="4">
    <location>
        <begin position="54"/>
        <end position="76"/>
    </location>
</feature>
<comment type="caution">
    <text evidence="6">The sequence shown here is derived from an EMBL/GenBank/DDBJ whole genome shotgun (WGS) entry which is preliminary data.</text>
</comment>
<dbReference type="EMBL" id="VHSG01000027">
    <property type="protein sequence ID" value="TQV69650.1"/>
    <property type="molecule type" value="Genomic_DNA"/>
</dbReference>
<dbReference type="SUPFAM" id="SSF46894">
    <property type="entry name" value="C-terminal effector domain of the bipartite response regulators"/>
    <property type="match status" value="1"/>
</dbReference>
<keyword evidence="4" id="KW-0472">Membrane</keyword>
<dbReference type="InterPro" id="IPR036388">
    <property type="entry name" value="WH-like_DNA-bd_sf"/>
</dbReference>
<keyword evidence="4" id="KW-1133">Transmembrane helix</keyword>
<accession>A0A545SXF6</accession>
<sequence length="187" mass="21589">MSCTAPPTQPQQMTTTYTAALLFRYQVFSDYKKRYDLFYLRRWKPSTHQMKSVILRYSLLLFMLLALFKGFEYAFFSHRIALDVYLGITALSFLIIGALAVRYLWPRPGGKPHTETPEPDPALLQQFSQREQEILRLLAHGYTNKEMAAALKLSPNTIKTHLKNLYTKLQVTNRTQAAAEAKLLNLL</sequence>
<dbReference type="SMART" id="SM00421">
    <property type="entry name" value="HTH_LUXR"/>
    <property type="match status" value="1"/>
</dbReference>
<evidence type="ECO:0000256" key="3">
    <source>
        <dbReference type="ARBA" id="ARBA00023163"/>
    </source>
</evidence>
<dbReference type="PANTHER" id="PTHR44688:SF16">
    <property type="entry name" value="DNA-BINDING TRANSCRIPTIONAL ACTIVATOR DEVR_DOSR"/>
    <property type="match status" value="1"/>
</dbReference>
<evidence type="ECO:0000313" key="6">
    <source>
        <dbReference type="EMBL" id="TQV69650.1"/>
    </source>
</evidence>
<dbReference type="Pfam" id="PF00196">
    <property type="entry name" value="GerE"/>
    <property type="match status" value="1"/>
</dbReference>
<dbReference type="AlphaFoldDB" id="A0A545SXF6"/>
<keyword evidence="4" id="KW-0812">Transmembrane</keyword>
<dbReference type="InterPro" id="IPR016032">
    <property type="entry name" value="Sig_transdc_resp-reg_C-effctor"/>
</dbReference>
<reference evidence="6 7" key="1">
    <citation type="submission" date="2019-06" db="EMBL/GenBank/DDBJ databases">
        <title>Whole genome sequence for Cellvibrionaceae sp. R142.</title>
        <authorList>
            <person name="Wang G."/>
        </authorList>
    </citation>
    <scope>NUCLEOTIDE SEQUENCE [LARGE SCALE GENOMIC DNA]</scope>
    <source>
        <strain evidence="6 7">R142</strain>
    </source>
</reference>
<dbReference type="OrthoDB" id="1123107at2"/>
<dbReference type="PRINTS" id="PR00038">
    <property type="entry name" value="HTHLUXR"/>
</dbReference>
<evidence type="ECO:0000259" key="5">
    <source>
        <dbReference type="PROSITE" id="PS50043"/>
    </source>
</evidence>
<dbReference type="InterPro" id="IPR000792">
    <property type="entry name" value="Tscrpt_reg_LuxR_C"/>
</dbReference>
<dbReference type="GO" id="GO:0006355">
    <property type="term" value="P:regulation of DNA-templated transcription"/>
    <property type="evidence" value="ECO:0007669"/>
    <property type="project" value="InterPro"/>
</dbReference>
<dbReference type="PANTHER" id="PTHR44688">
    <property type="entry name" value="DNA-BINDING TRANSCRIPTIONAL ACTIVATOR DEVR_DOSR"/>
    <property type="match status" value="1"/>
</dbReference>
<dbReference type="GO" id="GO:0003677">
    <property type="term" value="F:DNA binding"/>
    <property type="evidence" value="ECO:0007669"/>
    <property type="project" value="UniProtKB-KW"/>
</dbReference>
<organism evidence="6 7">
    <name type="scientific">Exilibacterium tricleocarpae</name>
    <dbReference type="NCBI Taxonomy" id="2591008"/>
    <lineage>
        <taxon>Bacteria</taxon>
        <taxon>Pseudomonadati</taxon>
        <taxon>Pseudomonadota</taxon>
        <taxon>Gammaproteobacteria</taxon>
        <taxon>Cellvibrionales</taxon>
        <taxon>Cellvibrionaceae</taxon>
        <taxon>Exilibacterium</taxon>
    </lineage>
</organism>
<evidence type="ECO:0000313" key="7">
    <source>
        <dbReference type="Proteomes" id="UP000319732"/>
    </source>
</evidence>
<keyword evidence="1" id="KW-0805">Transcription regulation</keyword>
<feature type="domain" description="HTH luxR-type" evidence="5">
    <location>
        <begin position="120"/>
        <end position="185"/>
    </location>
</feature>
<evidence type="ECO:0000256" key="2">
    <source>
        <dbReference type="ARBA" id="ARBA00023125"/>
    </source>
</evidence>
<keyword evidence="3" id="KW-0804">Transcription</keyword>
<feature type="transmembrane region" description="Helical" evidence="4">
    <location>
        <begin position="82"/>
        <end position="105"/>
    </location>
</feature>
<protein>
    <submittedName>
        <fullName evidence="6">Response regulator transcription factor</fullName>
    </submittedName>
</protein>
<keyword evidence="7" id="KW-1185">Reference proteome</keyword>
<dbReference type="PROSITE" id="PS50043">
    <property type="entry name" value="HTH_LUXR_2"/>
    <property type="match status" value="1"/>
</dbReference>
<dbReference type="Proteomes" id="UP000319732">
    <property type="component" value="Unassembled WGS sequence"/>
</dbReference>
<evidence type="ECO:0000256" key="4">
    <source>
        <dbReference type="SAM" id="Phobius"/>
    </source>
</evidence>